<dbReference type="EMBL" id="JACJLL010000107">
    <property type="protein sequence ID" value="MBM6820360.1"/>
    <property type="molecule type" value="Genomic_DNA"/>
</dbReference>
<dbReference type="PANTHER" id="PTHR47396">
    <property type="entry name" value="TYPE I RESTRICTION ENZYME ECOKI R PROTEIN"/>
    <property type="match status" value="1"/>
</dbReference>
<dbReference type="SUPFAM" id="SSF52540">
    <property type="entry name" value="P-loop containing nucleoside triphosphate hydrolases"/>
    <property type="match status" value="2"/>
</dbReference>
<dbReference type="InterPro" id="IPR029063">
    <property type="entry name" value="SAM-dependent_MTases_sf"/>
</dbReference>
<dbReference type="PANTHER" id="PTHR47396:SF1">
    <property type="entry name" value="ATP-DEPENDENT HELICASE IRC3-RELATED"/>
    <property type="match status" value="1"/>
</dbReference>
<dbReference type="Pfam" id="PF07669">
    <property type="entry name" value="Eco57I"/>
    <property type="match status" value="1"/>
</dbReference>
<dbReference type="PROSITE" id="PS51192">
    <property type="entry name" value="HELICASE_ATP_BIND_1"/>
    <property type="match status" value="1"/>
</dbReference>
<dbReference type="RefSeq" id="WP_204572538.1">
    <property type="nucleotide sequence ID" value="NZ_JACJLL010000107.1"/>
</dbReference>
<dbReference type="InterPro" id="IPR027417">
    <property type="entry name" value="P-loop_NTPase"/>
</dbReference>
<dbReference type="InterPro" id="IPR006935">
    <property type="entry name" value="Helicase/UvrB_N"/>
</dbReference>
<keyword evidence="4" id="KW-1185">Reference proteome</keyword>
<dbReference type="SMART" id="SM00487">
    <property type="entry name" value="DEXDc"/>
    <property type="match status" value="1"/>
</dbReference>
<gene>
    <name evidence="3" type="ORF">H6A19_13640</name>
</gene>
<keyword evidence="3" id="KW-0808">Transferase</keyword>
<keyword evidence="3" id="KW-0489">Methyltransferase</keyword>
<dbReference type="SUPFAM" id="SSF53335">
    <property type="entry name" value="S-adenosyl-L-methionine-dependent methyltransferases"/>
    <property type="match status" value="1"/>
</dbReference>
<name>A0ABS2FII6_9CLOT</name>
<comment type="caution">
    <text evidence="3">The sequence shown here is derived from an EMBL/GenBank/DDBJ whole genome shotgun (WGS) entry which is preliminary data.</text>
</comment>
<dbReference type="InterPro" id="IPR050742">
    <property type="entry name" value="Helicase_Restrict-Modif_Enz"/>
</dbReference>
<reference evidence="3 4" key="1">
    <citation type="journal article" date="2021" name="Sci. Rep.">
        <title>The distribution of antibiotic resistance genes in chicken gut microbiota commensals.</title>
        <authorList>
            <person name="Juricova H."/>
            <person name="Matiasovicova J."/>
            <person name="Kubasova T."/>
            <person name="Cejkova D."/>
            <person name="Rychlik I."/>
        </authorList>
    </citation>
    <scope>NUCLEOTIDE SEQUENCE [LARGE SCALE GENOMIC DNA]</scope>
    <source>
        <strain evidence="3 4">An435</strain>
    </source>
</reference>
<dbReference type="Pfam" id="PF04851">
    <property type="entry name" value="ResIII"/>
    <property type="match status" value="1"/>
</dbReference>
<accession>A0ABS2FII6</accession>
<evidence type="ECO:0000313" key="4">
    <source>
        <dbReference type="Proteomes" id="UP000767334"/>
    </source>
</evidence>
<evidence type="ECO:0000256" key="1">
    <source>
        <dbReference type="SAM" id="MobiDB-lite"/>
    </source>
</evidence>
<sequence length="1330" mass="154242">MNKPDYKTFESKLIYVFTIPDESHRGRVKIGDATFSGNPYDHVAIENAAKNRINQYTTTADIQYELLYVDLAINKKGEYFRDYDVHRVLKRSGFAISSNGNEKRGREWFNIDLNTAKNAIDAVKEGRKALSYSDISDGNTPVDFDFRPEQKKAIEETLKSIKDGRKKKLWNAKMRFGKTLTALEVSKRANFNKTIIITHRPVVSDGWFDDFHKIFNNTDYLFGAKSRGEDLETLVKSGRPFIYFASMQDLRGSTIVGGSFNKNDIIFRTEWDFVIIDEAHEGNKTELAKNVHKNIKRKFTLELSGTPFNLLDEYDNEDDIYTWDYVMEQQAKEEWNKKNFGDSNPYENLPKLSMFTYKLDKEFKNTSYVEIEDKAFNFKEFFRTYDESELDPTKRGKFIHEGDVYRFLDLITTKDDNTNFPFSTEYYRENLKNTLWLVPGVAEARALSKLMKTHPIFMNFEIVNVAGDGDDDENEDALQKVKNAIGINADEAYTITITCGKLTTGVSIPAWTGVMMLSNTTSASTYLQTAFRVQTPANIGGKMKTNCYVFDFAPDRTLKIVAQAARLNTRAGRLNSQEQKNAMREFLNYCSIISLDDSKMERINVENLLRQLKKATAERVASNGFDDMRLYNDELLRLDEVDINDFNNLKKIIGESKQEKKPLDVTVNNQGFDEEEWDKAEKAEKKPKKQRTPEEQAAIDKMKELRKQRSTMISILRGISIRIPMMIYGADIDSEEEITIYNFDSLIDESSWKEFMPNGVTKELWKKFIKYYDKDIFIEAGLRIRRKAKAADQAKTVKERIAKITDIFSTFKNPDKETILTSWRTVNRHIVDTLGGECFFDENFEYALLENENTRYVDCKKEGIKPILNHNSKILEINSKSGLYPLLVAFTIYRQKVKEWRATKNIILTKNIHFELWQQTLNENIFVIAKTPMAKSITERTLRGYLNIKTNVKCYNNIMSDVKKTNDKIQSNLQGLFEKRRGDDNLEFDVIIGNPPYQEMDGGAQASASPIYQNFVQAAKELNPRYISLIMPSRWYTGGKGLDSFRDEMLNDKHIRELHDWLTPEDIFPNTNIRGGVCYFLWDNKYDNRENLTRVVTHENNKVISDVMRPMRIENVDVFIRNYKASEILMKVFKYHEISNAKEWLSEYVSPRKPFGLSGNFIKNIKFKDNSKNMLHPIKCYGKNTIGYVEREEIKTKEEWIDKWKVFTAYANNIGTELNDDNFNTIIGEPGTISTETYLAIGADLNLDKKSTNNLSLFLKTKFSRFLLSLSKSSQHATRSAYRFIPIQEFSDSGDIDWSVSSHDIDLQLYKKYRLSDEEIENIESKIKDM</sequence>
<dbReference type="GO" id="GO:0032259">
    <property type="term" value="P:methylation"/>
    <property type="evidence" value="ECO:0007669"/>
    <property type="project" value="UniProtKB-KW"/>
</dbReference>
<feature type="region of interest" description="Disordered" evidence="1">
    <location>
        <begin position="674"/>
        <end position="697"/>
    </location>
</feature>
<dbReference type="GO" id="GO:0008168">
    <property type="term" value="F:methyltransferase activity"/>
    <property type="evidence" value="ECO:0007669"/>
    <property type="project" value="UniProtKB-KW"/>
</dbReference>
<evidence type="ECO:0000313" key="3">
    <source>
        <dbReference type="EMBL" id="MBM6820360.1"/>
    </source>
</evidence>
<protein>
    <submittedName>
        <fullName evidence="3">Eco57I restriction-modification methylase domain-containing protein</fullName>
    </submittedName>
</protein>
<proteinExistence type="predicted"/>
<feature type="domain" description="Helicase ATP-binding" evidence="2">
    <location>
        <begin position="159"/>
        <end position="313"/>
    </location>
</feature>
<organism evidence="3 4">
    <name type="scientific">Clostridium saudiense</name>
    <dbReference type="NCBI Taxonomy" id="1414720"/>
    <lineage>
        <taxon>Bacteria</taxon>
        <taxon>Bacillati</taxon>
        <taxon>Bacillota</taxon>
        <taxon>Clostridia</taxon>
        <taxon>Eubacteriales</taxon>
        <taxon>Clostridiaceae</taxon>
        <taxon>Clostridium</taxon>
    </lineage>
</organism>
<dbReference type="Gene3D" id="3.40.50.150">
    <property type="entry name" value="Vaccinia Virus protein VP39"/>
    <property type="match status" value="1"/>
</dbReference>
<dbReference type="InterPro" id="IPR002052">
    <property type="entry name" value="DNA_methylase_N6_adenine_CS"/>
</dbReference>
<dbReference type="Proteomes" id="UP000767334">
    <property type="component" value="Unassembled WGS sequence"/>
</dbReference>
<dbReference type="Gene3D" id="3.40.50.300">
    <property type="entry name" value="P-loop containing nucleotide triphosphate hydrolases"/>
    <property type="match status" value="2"/>
</dbReference>
<dbReference type="InterPro" id="IPR011639">
    <property type="entry name" value="MethylTrfase_TaqI-like_dom"/>
</dbReference>
<evidence type="ECO:0000259" key="2">
    <source>
        <dbReference type="PROSITE" id="PS51192"/>
    </source>
</evidence>
<dbReference type="InterPro" id="IPR014001">
    <property type="entry name" value="Helicase_ATP-bd"/>
</dbReference>
<dbReference type="PROSITE" id="PS00092">
    <property type="entry name" value="N6_MTASE"/>
    <property type="match status" value="1"/>
</dbReference>